<dbReference type="InterPro" id="IPR000551">
    <property type="entry name" value="MerR-type_HTH_dom"/>
</dbReference>
<accession>N2A307</accession>
<dbReference type="HOGENOM" id="CLU_060077_8_0_9"/>
<evidence type="ECO:0000256" key="1">
    <source>
        <dbReference type="ARBA" id="ARBA00022491"/>
    </source>
</evidence>
<evidence type="ECO:0000256" key="2">
    <source>
        <dbReference type="ARBA" id="ARBA00023015"/>
    </source>
</evidence>
<evidence type="ECO:0000313" key="7">
    <source>
        <dbReference type="Proteomes" id="UP000012589"/>
    </source>
</evidence>
<dbReference type="PROSITE" id="PS50937">
    <property type="entry name" value="HTH_MERR_2"/>
    <property type="match status" value="1"/>
</dbReference>
<sequence>MYSAKEAAEKTGLSTAALRYYEKEQLLPQISRTSQKYRQYSDSDIEWIKMVQCLRRANVPIQSVKKYIALLVQGGKTMEQRYGMVQDYIRNIQEQMDQLQNALALTREKSAFYEKLLKEPASRDLTYLEEWELFKNEEGKEE</sequence>
<keyword evidence="7" id="KW-1185">Reference proteome</keyword>
<dbReference type="InterPro" id="IPR009061">
    <property type="entry name" value="DNA-bd_dom_put_sf"/>
</dbReference>
<keyword evidence="4" id="KW-0804">Transcription</keyword>
<evidence type="ECO:0000256" key="3">
    <source>
        <dbReference type="ARBA" id="ARBA00023125"/>
    </source>
</evidence>
<dbReference type="AlphaFoldDB" id="N2A307"/>
<evidence type="ECO:0000259" key="5">
    <source>
        <dbReference type="PROSITE" id="PS50937"/>
    </source>
</evidence>
<evidence type="ECO:0000256" key="4">
    <source>
        <dbReference type="ARBA" id="ARBA00023163"/>
    </source>
</evidence>
<dbReference type="eggNOG" id="COG0789">
    <property type="taxonomic scope" value="Bacteria"/>
</dbReference>
<comment type="caution">
    <text evidence="6">The sequence shown here is derived from an EMBL/GenBank/DDBJ whole genome shotgun (WGS) entry which is preliminary data.</text>
</comment>
<protein>
    <recommendedName>
        <fullName evidence="5">HTH merR-type domain-containing protein</fullName>
    </recommendedName>
</protein>
<evidence type="ECO:0000313" key="6">
    <source>
        <dbReference type="EMBL" id="EMZ20430.1"/>
    </source>
</evidence>
<dbReference type="EMBL" id="AQFT01000145">
    <property type="protein sequence ID" value="EMZ20430.1"/>
    <property type="molecule type" value="Genomic_DNA"/>
</dbReference>
<dbReference type="Pfam" id="PF13411">
    <property type="entry name" value="MerR_1"/>
    <property type="match status" value="1"/>
</dbReference>
<dbReference type="SMART" id="SM00422">
    <property type="entry name" value="HTH_MERR"/>
    <property type="match status" value="1"/>
</dbReference>
<dbReference type="OrthoDB" id="9811174at2"/>
<proteinExistence type="predicted"/>
<dbReference type="STRING" id="1235802.C823_04994"/>
<dbReference type="PANTHER" id="PTHR30204">
    <property type="entry name" value="REDOX-CYCLING DRUG-SENSING TRANSCRIPTIONAL ACTIVATOR SOXR"/>
    <property type="match status" value="1"/>
</dbReference>
<dbReference type="PANTHER" id="PTHR30204:SF69">
    <property type="entry name" value="MERR-FAMILY TRANSCRIPTIONAL REGULATOR"/>
    <property type="match status" value="1"/>
</dbReference>
<keyword evidence="2" id="KW-0805">Transcription regulation</keyword>
<dbReference type="Gene3D" id="1.10.1660.10">
    <property type="match status" value="1"/>
</dbReference>
<dbReference type="GO" id="GO:0003700">
    <property type="term" value="F:DNA-binding transcription factor activity"/>
    <property type="evidence" value="ECO:0007669"/>
    <property type="project" value="InterPro"/>
</dbReference>
<reference evidence="6 7" key="1">
    <citation type="journal article" date="2014" name="Genome Announc.">
        <title>Draft genome sequences of the altered schaedler flora, a defined bacterial community from gnotobiotic mice.</title>
        <authorList>
            <person name="Wannemuehler M.J."/>
            <person name="Overstreet A.M."/>
            <person name="Ward D.V."/>
            <person name="Phillips G.J."/>
        </authorList>
    </citation>
    <scope>NUCLEOTIDE SEQUENCE [LARGE SCALE GENOMIC DNA]</scope>
    <source>
        <strain evidence="6 7">ASF492</strain>
    </source>
</reference>
<dbReference type="SUPFAM" id="SSF46955">
    <property type="entry name" value="Putative DNA-binding domain"/>
    <property type="match status" value="1"/>
</dbReference>
<keyword evidence="1" id="KW-0678">Repressor</keyword>
<dbReference type="PATRIC" id="fig|1235802.3.peg.5260"/>
<keyword evidence="3" id="KW-0238">DNA-binding</keyword>
<dbReference type="CDD" id="cd01109">
    <property type="entry name" value="HTH_YyaN"/>
    <property type="match status" value="1"/>
</dbReference>
<dbReference type="Proteomes" id="UP000012589">
    <property type="component" value="Unassembled WGS sequence"/>
</dbReference>
<organism evidence="6 7">
    <name type="scientific">Eubacterium plexicaudatum ASF492</name>
    <dbReference type="NCBI Taxonomy" id="1235802"/>
    <lineage>
        <taxon>Bacteria</taxon>
        <taxon>Bacillati</taxon>
        <taxon>Bacillota</taxon>
        <taxon>Clostridia</taxon>
        <taxon>Eubacteriales</taxon>
        <taxon>Eubacteriaceae</taxon>
        <taxon>Eubacterium</taxon>
    </lineage>
</organism>
<feature type="domain" description="HTH merR-type" evidence="5">
    <location>
        <begin position="1"/>
        <end position="70"/>
    </location>
</feature>
<dbReference type="GO" id="GO:0003677">
    <property type="term" value="F:DNA binding"/>
    <property type="evidence" value="ECO:0007669"/>
    <property type="project" value="UniProtKB-KW"/>
</dbReference>
<gene>
    <name evidence="6" type="ORF">C823_04994</name>
</gene>
<dbReference type="InterPro" id="IPR047057">
    <property type="entry name" value="MerR_fam"/>
</dbReference>
<name>N2A307_9FIRM</name>